<proteinExistence type="predicted"/>
<keyword evidence="4" id="KW-1185">Reference proteome</keyword>
<feature type="region of interest" description="Disordered" evidence="1">
    <location>
        <begin position="156"/>
        <end position="210"/>
    </location>
</feature>
<evidence type="ECO:0000259" key="2">
    <source>
        <dbReference type="Pfam" id="PF09350"/>
    </source>
</evidence>
<sequence>MNCYRAFGRKIQSSLPAWGTSTPLAPTARPFSYHQRLYDQKPHPQDGANKELKSDGDGAMSRRLAEMTEEAITQGGSSTRKNIQQETGFSEELKQRLQERIAETTFKNENAAAISYVNLPQSAGKGTRDIAGAPPWTGNESIHDATLRMLTDASKPMRVPFRPPQPGGPVPTAPKPKRSLSSGERLAAAREQTTEYTLKQDSSISEDERESFRRELQDRFGPAVHSFPVTIQGLSSLANERIEDAMARSQFNNIPRGKGKNTKRDPTADSPYIDTTEFVMNRILQKQEATPEWIQKQHSMQSEVKQFRDQLRENWSNHAVLMIRSQGGTLEEHIRRARSYAVAESKYNKLLQDRVQPAGFDDDDANTASSSGTSEILEDLPCLRDPQYMSTEREYHELKIKRLNESIRSYNLQAPQVSQRPYLNLQRELDSCYADVAISLSDEIRQRATRGSTKPGSSGSHQTGLGGFSSLSAPTHEARIYDEDSSKGYGFKQMWRDLWNRIIDSREILFLRV</sequence>
<dbReference type="EMBL" id="GG698518">
    <property type="protein sequence ID" value="EGD99109.1"/>
    <property type="molecule type" value="Genomic_DNA"/>
</dbReference>
<feature type="compositionally biased region" description="Polar residues" evidence="1">
    <location>
        <begin position="194"/>
        <end position="203"/>
    </location>
</feature>
<feature type="compositionally biased region" description="Pro residues" evidence="1">
    <location>
        <begin position="161"/>
        <end position="174"/>
    </location>
</feature>
<feature type="region of interest" description="Disordered" evidence="1">
    <location>
        <begin position="252"/>
        <end position="272"/>
    </location>
</feature>
<organism evidence="3 4">
    <name type="scientific">Trichophyton tonsurans (strain CBS 112818)</name>
    <name type="common">Scalp ringworm fungus</name>
    <dbReference type="NCBI Taxonomy" id="647933"/>
    <lineage>
        <taxon>Eukaryota</taxon>
        <taxon>Fungi</taxon>
        <taxon>Dikarya</taxon>
        <taxon>Ascomycota</taxon>
        <taxon>Pezizomycotina</taxon>
        <taxon>Eurotiomycetes</taxon>
        <taxon>Eurotiomycetidae</taxon>
        <taxon>Onygenales</taxon>
        <taxon>Arthrodermataceae</taxon>
        <taxon>Trichophyton</taxon>
    </lineage>
</organism>
<feature type="domain" description="DnaJ homologue subfamily C member 28 conserved" evidence="2">
    <location>
        <begin position="237"/>
        <end position="308"/>
    </location>
</feature>
<feature type="region of interest" description="Disordered" evidence="1">
    <location>
        <begin position="447"/>
        <end position="471"/>
    </location>
</feature>
<feature type="compositionally biased region" description="Polar residues" evidence="1">
    <location>
        <begin position="449"/>
        <end position="471"/>
    </location>
</feature>
<feature type="compositionally biased region" description="Basic and acidic residues" evidence="1">
    <location>
        <begin position="38"/>
        <end position="56"/>
    </location>
</feature>
<dbReference type="PANTHER" id="PTHR39394:SF1">
    <property type="entry name" value="DNAJ HOMOLOGUE SUBFAMILY C MEMBER 28 CONSERVED DOMAIN-CONTAINING PROTEIN"/>
    <property type="match status" value="1"/>
</dbReference>
<dbReference type="HOGENOM" id="CLU_019422_1_1_1"/>
<gene>
    <name evidence="3" type="ORF">TESG_06464</name>
</gene>
<feature type="region of interest" description="Disordered" evidence="1">
    <location>
        <begin position="38"/>
        <end position="58"/>
    </location>
</feature>
<reference evidence="4" key="1">
    <citation type="journal article" date="2012" name="MBio">
        <title>Comparative genome analysis of Trichophyton rubrum and related dermatophytes reveals candidate genes involved in infection.</title>
        <authorList>
            <person name="Martinez D.A."/>
            <person name="Oliver B.G."/>
            <person name="Graeser Y."/>
            <person name="Goldberg J.M."/>
            <person name="Li W."/>
            <person name="Martinez-Rossi N.M."/>
            <person name="Monod M."/>
            <person name="Shelest E."/>
            <person name="Barton R.C."/>
            <person name="Birch E."/>
            <person name="Brakhage A.A."/>
            <person name="Chen Z."/>
            <person name="Gurr S.J."/>
            <person name="Heiman D."/>
            <person name="Heitman J."/>
            <person name="Kosti I."/>
            <person name="Rossi A."/>
            <person name="Saif S."/>
            <person name="Samalova M."/>
            <person name="Saunders C.W."/>
            <person name="Shea T."/>
            <person name="Summerbell R.C."/>
            <person name="Xu J."/>
            <person name="Young S."/>
            <person name="Zeng Q."/>
            <person name="Birren B.W."/>
            <person name="Cuomo C.A."/>
            <person name="White T.C."/>
        </authorList>
    </citation>
    <scope>NUCLEOTIDE SEQUENCE [LARGE SCALE GENOMIC DNA]</scope>
    <source>
        <strain evidence="4">CBS 112818</strain>
    </source>
</reference>
<accession>F2S6C6</accession>
<dbReference type="OrthoDB" id="1922282at2759"/>
<dbReference type="PANTHER" id="PTHR39394">
    <property type="entry name" value="YALI0E31793P"/>
    <property type="match status" value="1"/>
</dbReference>
<evidence type="ECO:0000256" key="1">
    <source>
        <dbReference type="SAM" id="MobiDB-lite"/>
    </source>
</evidence>
<dbReference type="Proteomes" id="UP000009172">
    <property type="component" value="Unassembled WGS sequence"/>
</dbReference>
<dbReference type="Pfam" id="PF09350">
    <property type="entry name" value="DJC28_CD"/>
    <property type="match status" value="1"/>
</dbReference>
<protein>
    <recommendedName>
        <fullName evidence="2">DnaJ homologue subfamily C member 28 conserved domain-containing protein</fullName>
    </recommendedName>
</protein>
<evidence type="ECO:0000313" key="4">
    <source>
        <dbReference type="Proteomes" id="UP000009172"/>
    </source>
</evidence>
<evidence type="ECO:0000313" key="3">
    <source>
        <dbReference type="EMBL" id="EGD99109.1"/>
    </source>
</evidence>
<dbReference type="AlphaFoldDB" id="F2S6C6"/>
<name>F2S6C6_TRIT1</name>
<dbReference type="InterPro" id="IPR018961">
    <property type="entry name" value="DnaJ_homolog_subfam-C_membr-28"/>
</dbReference>